<keyword evidence="3 4" id="KW-0269">Exonuclease</keyword>
<dbReference type="PANTHER" id="PTHR30337:SF0">
    <property type="entry name" value="NUCLEASE SBCCD SUBUNIT D"/>
    <property type="match status" value="1"/>
</dbReference>
<dbReference type="EMBL" id="CP002282">
    <property type="protein sequence ID" value="ADO84012.1"/>
    <property type="molecule type" value="Genomic_DNA"/>
</dbReference>
<keyword evidence="7" id="KW-1185">Reference proteome</keyword>
<dbReference type="RefSeq" id="WP_013388673.1">
    <property type="nucleotide sequence ID" value="NC_014633.1"/>
</dbReference>
<dbReference type="CDD" id="cd00840">
    <property type="entry name" value="MPP_Mre11_N"/>
    <property type="match status" value="1"/>
</dbReference>
<dbReference type="Gene3D" id="3.60.21.10">
    <property type="match status" value="1"/>
</dbReference>
<evidence type="ECO:0000256" key="2">
    <source>
        <dbReference type="ARBA" id="ARBA00022801"/>
    </source>
</evidence>
<keyword evidence="4" id="KW-0233">DNA recombination</keyword>
<dbReference type="InterPro" id="IPR004593">
    <property type="entry name" value="SbcD"/>
</dbReference>
<dbReference type="HOGENOM" id="CLU_038045_3_0_0"/>
<keyword evidence="1 4" id="KW-0540">Nuclease</keyword>
<name>E3HCV6_ILYPC</name>
<dbReference type="InterPro" id="IPR029052">
    <property type="entry name" value="Metallo-depent_PP-like"/>
</dbReference>
<geneLocation type="plasmid" evidence="6 7">
    <name>pILYOP01</name>
</geneLocation>
<keyword evidence="2 4" id="KW-0378">Hydrolase</keyword>
<keyword evidence="6" id="KW-0614">Plasmid</keyword>
<gene>
    <name evidence="4" type="primary">sbcD</name>
    <name evidence="6" type="ordered locus">Ilyop_2250</name>
</gene>
<dbReference type="GO" id="GO:0006310">
    <property type="term" value="P:DNA recombination"/>
    <property type="evidence" value="ECO:0007669"/>
    <property type="project" value="UniProtKB-KW"/>
</dbReference>
<dbReference type="KEGG" id="ipo:Ilyop_2250"/>
<accession>E3HCV6</accession>
<evidence type="ECO:0000256" key="4">
    <source>
        <dbReference type="RuleBase" id="RU363069"/>
    </source>
</evidence>
<dbReference type="InterPro" id="IPR050535">
    <property type="entry name" value="DNA_Repair-Maintenance_Comp"/>
</dbReference>
<comment type="function">
    <text evidence="4">SbcCD cleaves DNA hairpin structures. These structures can inhibit DNA replication and are intermediates in certain DNA recombination reactions. The complex acts as a 3'-&gt;5' double strand exonuclease that can open hairpins. It also has a 5' single-strand endonuclease activity.</text>
</comment>
<feature type="domain" description="Calcineurin-like phosphoesterase" evidence="5">
    <location>
        <begin position="1"/>
        <end position="237"/>
    </location>
</feature>
<dbReference type="GO" id="GO:0006260">
    <property type="term" value="P:DNA replication"/>
    <property type="evidence" value="ECO:0007669"/>
    <property type="project" value="UniProtKB-KW"/>
</dbReference>
<comment type="similarity">
    <text evidence="4">Belongs to the SbcD family.</text>
</comment>
<evidence type="ECO:0000313" key="7">
    <source>
        <dbReference type="Proteomes" id="UP000006875"/>
    </source>
</evidence>
<evidence type="ECO:0000256" key="1">
    <source>
        <dbReference type="ARBA" id="ARBA00022722"/>
    </source>
</evidence>
<dbReference type="Pfam" id="PF00149">
    <property type="entry name" value="Metallophos"/>
    <property type="match status" value="1"/>
</dbReference>
<comment type="subunit">
    <text evidence="4">Heterodimer of SbcC and SbcD.</text>
</comment>
<organism evidence="6 7">
    <name type="scientific">Ilyobacter polytropus (strain ATCC 51220 / DSM 2926 / LMG 16218 / CuHBu1)</name>
    <dbReference type="NCBI Taxonomy" id="572544"/>
    <lineage>
        <taxon>Bacteria</taxon>
        <taxon>Fusobacteriati</taxon>
        <taxon>Fusobacteriota</taxon>
        <taxon>Fusobacteriia</taxon>
        <taxon>Fusobacteriales</taxon>
        <taxon>Fusobacteriaceae</taxon>
        <taxon>Ilyobacter</taxon>
    </lineage>
</organism>
<evidence type="ECO:0000259" key="5">
    <source>
        <dbReference type="Pfam" id="PF00149"/>
    </source>
</evidence>
<evidence type="ECO:0000313" key="6">
    <source>
        <dbReference type="EMBL" id="ADO84012.1"/>
    </source>
</evidence>
<dbReference type="OrthoDB" id="9773856at2"/>
<dbReference type="PANTHER" id="PTHR30337">
    <property type="entry name" value="COMPONENT OF ATP-DEPENDENT DSDNA EXONUCLEASE"/>
    <property type="match status" value="1"/>
</dbReference>
<dbReference type="GO" id="GO:0008408">
    <property type="term" value="F:3'-5' exonuclease activity"/>
    <property type="evidence" value="ECO:0007669"/>
    <property type="project" value="InterPro"/>
</dbReference>
<dbReference type="AlphaFoldDB" id="E3HCV6"/>
<dbReference type="NCBIfam" id="TIGR00619">
    <property type="entry name" value="sbcd"/>
    <property type="match status" value="1"/>
</dbReference>
<dbReference type="SUPFAM" id="SSF56300">
    <property type="entry name" value="Metallo-dependent phosphatases"/>
    <property type="match status" value="1"/>
</dbReference>
<dbReference type="GO" id="GO:0004519">
    <property type="term" value="F:endonuclease activity"/>
    <property type="evidence" value="ECO:0007669"/>
    <property type="project" value="UniProtKB-KW"/>
</dbReference>
<keyword evidence="4" id="KW-0235">DNA replication</keyword>
<sequence length="395" mass="44820">MKILHTSDWHLGKKLEGYSRISEQEKFMENLVRIAEGEKVDIVLVAGDIYDVPNPPSDAERLFYRGVKKLSDGGKRPVVIIPGNHDSADRLAASNPLSREMGIIIFEKPFEKKETGIYGEYKVVSSVEGGIEIDISGERVYIYALPYPGEKSLGEKFTVTGDSEDQISYSKRIGKILQDGINEKPEKIPGIVMSHIFLTGSSGDGDERSIELGGSMAVNLSDLPEADYIALGHIHRPMCFEKKRAVYSGSPIEYRVSENRYPKKVYTAELNGNLNTEIKSIEVENYKPIKRYFIEGIENAIEKSESLQGEEEWIYLEIDTDRPLDSNEVRAIKANKNVIEIIPKVRWEENNSFEINEYTPENITKAFKNFYKKSRNSEPSKEIMEVFMRITGEVE</sequence>
<proteinExistence type="inferred from homology"/>
<evidence type="ECO:0000256" key="3">
    <source>
        <dbReference type="ARBA" id="ARBA00022839"/>
    </source>
</evidence>
<dbReference type="InterPro" id="IPR004843">
    <property type="entry name" value="Calcineurin-like_PHP"/>
</dbReference>
<reference evidence="6 7" key="1">
    <citation type="journal article" date="2010" name="Stand. Genomic Sci.">
        <title>Complete genome sequence of Ilyobacter polytropus type strain (CuHbu1).</title>
        <authorList>
            <person name="Sikorski J."/>
            <person name="Chertkov O."/>
            <person name="Lapidus A."/>
            <person name="Nolan M."/>
            <person name="Lucas S."/>
            <person name="Del Rio T.G."/>
            <person name="Tice H."/>
            <person name="Cheng J.F."/>
            <person name="Tapia R."/>
            <person name="Han C."/>
            <person name="Goodwin L."/>
            <person name="Pitluck S."/>
            <person name="Liolios K."/>
            <person name="Ivanova N."/>
            <person name="Mavromatis K."/>
            <person name="Mikhailova N."/>
            <person name="Pati A."/>
            <person name="Chen A."/>
            <person name="Palaniappan K."/>
            <person name="Land M."/>
            <person name="Hauser L."/>
            <person name="Chang Y.J."/>
            <person name="Jeffries C.D."/>
            <person name="Brambilla E."/>
            <person name="Yasawong M."/>
            <person name="Rohde M."/>
            <person name="Pukall R."/>
            <person name="Spring S."/>
            <person name="Goker M."/>
            <person name="Woyke T."/>
            <person name="Bristow J."/>
            <person name="Eisen J.A."/>
            <person name="Markowitz V."/>
            <person name="Hugenholtz P."/>
            <person name="Kyrpides N.C."/>
            <person name="Klenk H.P."/>
        </authorList>
    </citation>
    <scope>NUCLEOTIDE SEQUENCE [LARGE SCALE GENOMIC DNA]</scope>
    <source>
        <strain evidence="7">ATCC 51220 / DSM 2926 / LMG 16218 / CuHBu1</strain>
        <plasmid evidence="7">pILYOP01</plasmid>
    </source>
</reference>
<dbReference type="InterPro" id="IPR041796">
    <property type="entry name" value="Mre11_N"/>
</dbReference>
<keyword evidence="4" id="KW-0255">Endonuclease</keyword>
<protein>
    <recommendedName>
        <fullName evidence="4">Nuclease SbcCD subunit D</fullName>
    </recommendedName>
</protein>
<dbReference type="Proteomes" id="UP000006875">
    <property type="component" value="Plasmid pILYOP01"/>
</dbReference>